<dbReference type="GO" id="GO:0004190">
    <property type="term" value="F:aspartic-type endopeptidase activity"/>
    <property type="evidence" value="ECO:0007669"/>
    <property type="project" value="InterPro"/>
</dbReference>
<keyword evidence="2" id="KW-0645">Protease</keyword>
<proteinExistence type="predicted"/>
<keyword evidence="1" id="KW-1133">Transmembrane helix</keyword>
<organism evidence="2 3">
    <name type="scientific">Histidinibacterium aquaticum</name>
    <dbReference type="NCBI Taxonomy" id="2613962"/>
    <lineage>
        <taxon>Bacteria</taxon>
        <taxon>Pseudomonadati</taxon>
        <taxon>Pseudomonadota</taxon>
        <taxon>Alphaproteobacteria</taxon>
        <taxon>Rhodobacterales</taxon>
        <taxon>Paracoccaceae</taxon>
        <taxon>Histidinibacterium</taxon>
    </lineage>
</organism>
<dbReference type="PROSITE" id="PS00141">
    <property type="entry name" value="ASP_PROTEASE"/>
    <property type="match status" value="1"/>
</dbReference>
<dbReference type="NCBIfam" id="TIGR02281">
    <property type="entry name" value="clan_AA_DTGA"/>
    <property type="match status" value="1"/>
</dbReference>
<dbReference type="Gene3D" id="2.40.70.10">
    <property type="entry name" value="Acid Proteases"/>
    <property type="match status" value="1"/>
</dbReference>
<dbReference type="AlphaFoldDB" id="A0A5J5GBX9"/>
<protein>
    <submittedName>
        <fullName evidence="2">TIGR02281 family clan AA aspartic protease</fullName>
        <ecNumber evidence="2">3.4.23.-</ecNumber>
    </submittedName>
</protein>
<accession>A0A5J5GBX9</accession>
<dbReference type="GO" id="GO:0006508">
    <property type="term" value="P:proteolysis"/>
    <property type="evidence" value="ECO:0007669"/>
    <property type="project" value="UniProtKB-KW"/>
</dbReference>
<comment type="caution">
    <text evidence="2">The sequence shown here is derived from an EMBL/GenBank/DDBJ whole genome shotgun (WGS) entry which is preliminary data.</text>
</comment>
<keyword evidence="1" id="KW-0812">Transmembrane</keyword>
<dbReference type="Proteomes" id="UP000326554">
    <property type="component" value="Unassembled WGS sequence"/>
</dbReference>
<evidence type="ECO:0000256" key="1">
    <source>
        <dbReference type="SAM" id="Phobius"/>
    </source>
</evidence>
<dbReference type="EC" id="3.4.23.-" evidence="2"/>
<sequence>MTGSDYGNLAYLVLLGLAVGGWLIASNRESTGKMLKQAATWALIFVGVALAVGLWTDIRSQMPQQSVLSERAISVPRGYDGHYRLTLEINGAPVDFVVDTGASEMVLSRADAKAVGIDLADLAYTGTAATANGTVRTAPVRLETVSLGPIEDRNVRALVNEGELYGSLLGMGYLQRFERIEIADDELILTR</sequence>
<reference evidence="2 3" key="1">
    <citation type="submission" date="2019-09" db="EMBL/GenBank/DDBJ databases">
        <authorList>
            <person name="Park J.-S."/>
            <person name="Choi H.-J."/>
        </authorList>
    </citation>
    <scope>NUCLEOTIDE SEQUENCE [LARGE SCALE GENOMIC DNA]</scope>
    <source>
        <strain evidence="2 3">176SS1-4</strain>
    </source>
</reference>
<dbReference type="CDD" id="cd05483">
    <property type="entry name" value="retropepsin_like_bacteria"/>
    <property type="match status" value="1"/>
</dbReference>
<keyword evidence="1" id="KW-0472">Membrane</keyword>
<keyword evidence="2" id="KW-0378">Hydrolase</keyword>
<evidence type="ECO:0000313" key="2">
    <source>
        <dbReference type="EMBL" id="KAA9005655.1"/>
    </source>
</evidence>
<gene>
    <name evidence="2" type="ORF">F3S47_17270</name>
</gene>
<dbReference type="SUPFAM" id="SSF50630">
    <property type="entry name" value="Acid proteases"/>
    <property type="match status" value="1"/>
</dbReference>
<dbReference type="InterPro" id="IPR021109">
    <property type="entry name" value="Peptidase_aspartic_dom_sf"/>
</dbReference>
<feature type="transmembrane region" description="Helical" evidence="1">
    <location>
        <begin position="6"/>
        <end position="26"/>
    </location>
</feature>
<evidence type="ECO:0000313" key="3">
    <source>
        <dbReference type="Proteomes" id="UP000326554"/>
    </source>
</evidence>
<dbReference type="InterPro" id="IPR001969">
    <property type="entry name" value="Aspartic_peptidase_AS"/>
</dbReference>
<keyword evidence="3" id="KW-1185">Reference proteome</keyword>
<dbReference type="InterPro" id="IPR011969">
    <property type="entry name" value="Clan_AA_Asp_peptidase_C"/>
</dbReference>
<dbReference type="EMBL" id="VYQE01000006">
    <property type="protein sequence ID" value="KAA9005655.1"/>
    <property type="molecule type" value="Genomic_DNA"/>
</dbReference>
<feature type="transmembrane region" description="Helical" evidence="1">
    <location>
        <begin position="38"/>
        <end position="56"/>
    </location>
</feature>
<dbReference type="InterPro" id="IPR034122">
    <property type="entry name" value="Retropepsin-like_bacterial"/>
</dbReference>
<dbReference type="RefSeq" id="WP_150446561.1">
    <property type="nucleotide sequence ID" value="NZ_VYQE01000006.1"/>
</dbReference>
<dbReference type="Pfam" id="PF13975">
    <property type="entry name" value="gag-asp_proteas"/>
    <property type="match status" value="1"/>
</dbReference>
<name>A0A5J5GBX9_9RHOB</name>